<keyword evidence="3" id="KW-1003">Cell membrane</keyword>
<dbReference type="EMBL" id="BJXN01000006">
    <property type="protein sequence ID" value="GEM89698.1"/>
    <property type="molecule type" value="Genomic_DNA"/>
</dbReference>
<dbReference type="GO" id="GO:0015188">
    <property type="term" value="F:L-isoleucine transmembrane transporter activity"/>
    <property type="evidence" value="ECO:0007669"/>
    <property type="project" value="TreeGrafter"/>
</dbReference>
<sequence length="387" mass="41764">MTASKLASRSTLFTLLAGLLLVVLIGWRIAMLGDYTFARIVQDFLNALTLGSLYALIALGYTMVYGIIRLINFAHGEIFMLGSYFAFYAMTLTPMHWGLALLITVLLGGTVLLVLRSLFNLEEPKRTAALALLIFAGTFFLLAFRNMGWIEALLLSMLATGVAGVLLEAVAYRPLRGAPRESMLITAIAASFFLQNMGQLLFGPRVQGFNAETILNRPLNFTIGEETVYYTGILIVVPTVTAVLLFVLNLFVSRTKLGKAMRATAQDAEVAQMMGVNVNQVIALTFFIGSILAAAAGVMYAIRFGQIHPLMGLIPGIKAFTAAVIGGIGSLPGAVLGGLLLGFIEIYVVSLFPTLSAYKDVFAFVLLILILLFRPSGLVGEDLTEKV</sequence>
<keyword evidence="8 10" id="KW-0472">Membrane</keyword>
<protein>
    <submittedName>
        <fullName evidence="11">Branched-chain amino acid ABC transporter permease</fullName>
    </submittedName>
</protein>
<feature type="transmembrane region" description="Helical" evidence="10">
    <location>
        <begin position="12"/>
        <end position="32"/>
    </location>
</feature>
<feature type="transmembrane region" description="Helical" evidence="10">
    <location>
        <begin position="361"/>
        <end position="380"/>
    </location>
</feature>
<evidence type="ECO:0000256" key="4">
    <source>
        <dbReference type="ARBA" id="ARBA00022519"/>
    </source>
</evidence>
<evidence type="ECO:0000256" key="6">
    <source>
        <dbReference type="ARBA" id="ARBA00022970"/>
    </source>
</evidence>
<comment type="similarity">
    <text evidence="9">Belongs to the binding-protein-dependent transport system permease family. LivHM subfamily.</text>
</comment>
<evidence type="ECO:0000256" key="5">
    <source>
        <dbReference type="ARBA" id="ARBA00022692"/>
    </source>
</evidence>
<keyword evidence="2" id="KW-0813">Transport</keyword>
<dbReference type="PANTHER" id="PTHR11795">
    <property type="entry name" value="BRANCHED-CHAIN AMINO ACID TRANSPORT SYSTEM PERMEASE PROTEIN LIVH"/>
    <property type="match status" value="1"/>
</dbReference>
<keyword evidence="5 10" id="KW-0812">Transmembrane</keyword>
<feature type="transmembrane region" description="Helical" evidence="10">
    <location>
        <begin position="96"/>
        <end position="115"/>
    </location>
</feature>
<proteinExistence type="inferred from homology"/>
<evidence type="ECO:0000256" key="1">
    <source>
        <dbReference type="ARBA" id="ARBA00004651"/>
    </source>
</evidence>
<evidence type="ECO:0000256" key="3">
    <source>
        <dbReference type="ARBA" id="ARBA00022475"/>
    </source>
</evidence>
<comment type="subcellular location">
    <subcellularLocation>
        <location evidence="1">Cell membrane</location>
        <topology evidence="1">Multi-pass membrane protein</topology>
    </subcellularLocation>
</comment>
<dbReference type="GO" id="GO:0005886">
    <property type="term" value="C:plasma membrane"/>
    <property type="evidence" value="ECO:0007669"/>
    <property type="project" value="UniProtKB-SubCell"/>
</dbReference>
<gene>
    <name evidence="11" type="ORF">ODE01S_11320</name>
</gene>
<feature type="transmembrane region" description="Helical" evidence="10">
    <location>
        <begin position="281"/>
        <end position="302"/>
    </location>
</feature>
<feature type="transmembrane region" description="Helical" evidence="10">
    <location>
        <begin position="127"/>
        <end position="144"/>
    </location>
</feature>
<feature type="transmembrane region" description="Helical" evidence="10">
    <location>
        <begin position="183"/>
        <end position="202"/>
    </location>
</feature>
<evidence type="ECO:0000313" key="12">
    <source>
        <dbReference type="Proteomes" id="UP000321827"/>
    </source>
</evidence>
<dbReference type="GO" id="GO:0042941">
    <property type="term" value="P:D-alanine transmembrane transport"/>
    <property type="evidence" value="ECO:0007669"/>
    <property type="project" value="TreeGrafter"/>
</dbReference>
<evidence type="ECO:0000256" key="7">
    <source>
        <dbReference type="ARBA" id="ARBA00022989"/>
    </source>
</evidence>
<dbReference type="AlphaFoldDB" id="A0A511RJ76"/>
<dbReference type="GO" id="GO:0015808">
    <property type="term" value="P:L-alanine transport"/>
    <property type="evidence" value="ECO:0007669"/>
    <property type="project" value="TreeGrafter"/>
</dbReference>
<dbReference type="GO" id="GO:0015190">
    <property type="term" value="F:L-leucine transmembrane transporter activity"/>
    <property type="evidence" value="ECO:0007669"/>
    <property type="project" value="TreeGrafter"/>
</dbReference>
<evidence type="ECO:0000256" key="2">
    <source>
        <dbReference type="ARBA" id="ARBA00022448"/>
    </source>
</evidence>
<feature type="transmembrane region" description="Helical" evidence="10">
    <location>
        <begin position="150"/>
        <end position="171"/>
    </location>
</feature>
<dbReference type="CDD" id="cd06582">
    <property type="entry name" value="TM_PBP1_LivH_like"/>
    <property type="match status" value="1"/>
</dbReference>
<dbReference type="GO" id="GO:1903806">
    <property type="term" value="P:L-isoleucine import across plasma membrane"/>
    <property type="evidence" value="ECO:0007669"/>
    <property type="project" value="TreeGrafter"/>
</dbReference>
<evidence type="ECO:0000313" key="11">
    <source>
        <dbReference type="EMBL" id="GEM89698.1"/>
    </source>
</evidence>
<feature type="transmembrane region" description="Helical" evidence="10">
    <location>
        <begin position="44"/>
        <end position="63"/>
    </location>
</feature>
<comment type="caution">
    <text evidence="11">The sequence shown here is derived from an EMBL/GenBank/DDBJ whole genome shotgun (WGS) entry which is preliminary data.</text>
</comment>
<keyword evidence="4" id="KW-0997">Cell inner membrane</keyword>
<dbReference type="Proteomes" id="UP000321827">
    <property type="component" value="Unassembled WGS sequence"/>
</dbReference>
<evidence type="ECO:0000256" key="10">
    <source>
        <dbReference type="SAM" id="Phobius"/>
    </source>
</evidence>
<dbReference type="GO" id="GO:0015192">
    <property type="term" value="F:L-phenylalanine transmembrane transporter activity"/>
    <property type="evidence" value="ECO:0007669"/>
    <property type="project" value="TreeGrafter"/>
</dbReference>
<dbReference type="InterPro" id="IPR001851">
    <property type="entry name" value="ABC_transp_permease"/>
</dbReference>
<feature type="transmembrane region" description="Helical" evidence="10">
    <location>
        <begin position="228"/>
        <end position="252"/>
    </location>
</feature>
<dbReference type="RefSeq" id="WP_013457510.1">
    <property type="nucleotide sequence ID" value="NZ_BJXN01000006.1"/>
</dbReference>
<evidence type="ECO:0000256" key="9">
    <source>
        <dbReference type="ARBA" id="ARBA00037998"/>
    </source>
</evidence>
<dbReference type="Pfam" id="PF02653">
    <property type="entry name" value="BPD_transp_2"/>
    <property type="match status" value="1"/>
</dbReference>
<accession>A0A511RJ76</accession>
<dbReference type="InterPro" id="IPR052157">
    <property type="entry name" value="BCAA_transport_permease"/>
</dbReference>
<feature type="transmembrane region" description="Helical" evidence="10">
    <location>
        <begin position="70"/>
        <end position="90"/>
    </location>
</feature>
<evidence type="ECO:0000256" key="8">
    <source>
        <dbReference type="ARBA" id="ARBA00023136"/>
    </source>
</evidence>
<reference evidence="11 12" key="1">
    <citation type="submission" date="2019-07" db="EMBL/GenBank/DDBJ databases">
        <title>Whole genome shotgun sequence of Oceanithermus desulfurans NBRC 100063.</title>
        <authorList>
            <person name="Hosoyama A."/>
            <person name="Uohara A."/>
            <person name="Ohji S."/>
            <person name="Ichikawa N."/>
        </authorList>
    </citation>
    <scope>NUCLEOTIDE SEQUENCE [LARGE SCALE GENOMIC DNA]</scope>
    <source>
        <strain evidence="11 12">NBRC 100063</strain>
    </source>
</reference>
<keyword evidence="7 10" id="KW-1133">Transmembrane helix</keyword>
<organism evidence="11 12">
    <name type="scientific">Oceanithermus desulfurans NBRC 100063</name>
    <dbReference type="NCBI Taxonomy" id="1227550"/>
    <lineage>
        <taxon>Bacteria</taxon>
        <taxon>Thermotogati</taxon>
        <taxon>Deinococcota</taxon>
        <taxon>Deinococci</taxon>
        <taxon>Thermales</taxon>
        <taxon>Thermaceae</taxon>
        <taxon>Oceanithermus</taxon>
    </lineage>
</organism>
<feature type="transmembrane region" description="Helical" evidence="10">
    <location>
        <begin position="322"/>
        <end position="349"/>
    </location>
</feature>
<name>A0A511RJ76_9DEIN</name>
<keyword evidence="6" id="KW-0029">Amino-acid transport</keyword>
<dbReference type="PANTHER" id="PTHR11795:SF371">
    <property type="entry name" value="HIGH-AFFINITY BRANCHED-CHAIN AMINO ACID TRANSPORT SYSTEM PERMEASE PROTEIN LIVH"/>
    <property type="match status" value="1"/>
</dbReference>
<dbReference type="GO" id="GO:0005304">
    <property type="term" value="F:L-valine transmembrane transporter activity"/>
    <property type="evidence" value="ECO:0007669"/>
    <property type="project" value="TreeGrafter"/>
</dbReference>